<comment type="caution">
    <text evidence="9">The sequence shown here is derived from an EMBL/GenBank/DDBJ whole genome shotgun (WGS) entry which is preliminary data.</text>
</comment>
<feature type="domain" description="ABC transporter" evidence="7">
    <location>
        <begin position="318"/>
        <end position="574"/>
    </location>
</feature>
<keyword evidence="3 6" id="KW-1133">Transmembrane helix</keyword>
<keyword evidence="9" id="KW-0547">Nucleotide-binding</keyword>
<evidence type="ECO:0000259" key="8">
    <source>
        <dbReference type="PROSITE" id="PS50929"/>
    </source>
</evidence>
<feature type="transmembrane region" description="Helical" evidence="6">
    <location>
        <begin position="31"/>
        <end position="52"/>
    </location>
</feature>
<evidence type="ECO:0000256" key="3">
    <source>
        <dbReference type="ARBA" id="ARBA00022989"/>
    </source>
</evidence>
<dbReference type="Pfam" id="PF00664">
    <property type="entry name" value="ABC_membrane"/>
    <property type="match status" value="1"/>
</dbReference>
<protein>
    <submittedName>
        <fullName evidence="9">ABC transporter ATP-binding protein</fullName>
    </submittedName>
</protein>
<sequence>MSDSWAPPAPTDLTTPYHYLVWLARSQGGRVALGATLGTAWTLALTVPPWVLARAVDGLVAGDRRALLVWTLVLLATTVLIAALSIARHRTMSKIRMDASYRSVRTIIWQTTRLGARLARQVATGEVVTAGITDVQVVARAMTVTGPGVGAVVALVVVAVALFSISPLLAIVVLAGVPLLAIAVGPLLRRIERTGDDYRQHQGHLTARLVDALAGLGVLNGLGGKDVVAERYVRRSQQLVHQGYRVAVPTSWVGALAGGLPALFLAAVVWLSARMAATGAISIGDVVAVHGYVAMLVVPVAALIEAGGDLIRAKVAGRRIIDLLALPVADDAPTPGAPGPRTPTQDDPKPDGLLVDGPTGVSVRPGILTAVVAVPADRARALVDRLGGVADGATWADRPVRGTDRSRLRQRLVVADNDAAIFAGTVRDIVAGRDEPDDDRIRTSLHVAVAEDIVEALPRPPDTDGLDATIAPQGRDLSGGQRQRIRLARAVQADPEVLLAVDPTSAVDVHTEAMMIGRLHAARRGRTTVVTTSSPLVLDRADEVILVHDGAVAAVGTHRHLLHTDPRYRDLVSRAEGDAG</sequence>
<dbReference type="GO" id="GO:0005524">
    <property type="term" value="F:ATP binding"/>
    <property type="evidence" value="ECO:0007669"/>
    <property type="project" value="UniProtKB-KW"/>
</dbReference>
<evidence type="ECO:0000256" key="4">
    <source>
        <dbReference type="ARBA" id="ARBA00023136"/>
    </source>
</evidence>
<evidence type="ECO:0000256" key="1">
    <source>
        <dbReference type="ARBA" id="ARBA00004651"/>
    </source>
</evidence>
<dbReference type="GO" id="GO:0016887">
    <property type="term" value="F:ATP hydrolysis activity"/>
    <property type="evidence" value="ECO:0007669"/>
    <property type="project" value="InterPro"/>
</dbReference>
<dbReference type="Gene3D" id="3.40.50.300">
    <property type="entry name" value="P-loop containing nucleotide triphosphate hydrolases"/>
    <property type="match status" value="1"/>
</dbReference>
<dbReference type="GO" id="GO:0015421">
    <property type="term" value="F:ABC-type oligopeptide transporter activity"/>
    <property type="evidence" value="ECO:0007669"/>
    <property type="project" value="TreeGrafter"/>
</dbReference>
<feature type="transmembrane region" description="Helical" evidence="6">
    <location>
        <begin position="144"/>
        <end position="163"/>
    </location>
</feature>
<dbReference type="InterPro" id="IPR011527">
    <property type="entry name" value="ABC1_TM_dom"/>
</dbReference>
<dbReference type="AlphaFoldDB" id="A0A9D1KN53"/>
<evidence type="ECO:0000313" key="9">
    <source>
        <dbReference type="EMBL" id="HIT77059.1"/>
    </source>
</evidence>
<dbReference type="SUPFAM" id="SSF52540">
    <property type="entry name" value="P-loop containing nucleoside triphosphate hydrolases"/>
    <property type="match status" value="1"/>
</dbReference>
<dbReference type="PROSITE" id="PS50893">
    <property type="entry name" value="ABC_TRANSPORTER_2"/>
    <property type="match status" value="1"/>
</dbReference>
<dbReference type="PANTHER" id="PTHR43394:SF1">
    <property type="entry name" value="ATP-BINDING CASSETTE SUB-FAMILY B MEMBER 10, MITOCHONDRIAL"/>
    <property type="match status" value="1"/>
</dbReference>
<evidence type="ECO:0000313" key="10">
    <source>
        <dbReference type="Proteomes" id="UP000886842"/>
    </source>
</evidence>
<dbReference type="GO" id="GO:0005886">
    <property type="term" value="C:plasma membrane"/>
    <property type="evidence" value="ECO:0007669"/>
    <property type="project" value="UniProtKB-SubCell"/>
</dbReference>
<gene>
    <name evidence="9" type="ORF">IAA98_15885</name>
</gene>
<proteinExistence type="predicted"/>
<dbReference type="PANTHER" id="PTHR43394">
    <property type="entry name" value="ATP-DEPENDENT PERMEASE MDL1, MITOCHONDRIAL"/>
    <property type="match status" value="1"/>
</dbReference>
<dbReference type="InterPro" id="IPR039421">
    <property type="entry name" value="Type_1_exporter"/>
</dbReference>
<dbReference type="Gene3D" id="1.20.1560.10">
    <property type="entry name" value="ABC transporter type 1, transmembrane domain"/>
    <property type="match status" value="1"/>
</dbReference>
<feature type="region of interest" description="Disordered" evidence="5">
    <location>
        <begin position="331"/>
        <end position="352"/>
    </location>
</feature>
<evidence type="ECO:0000259" key="7">
    <source>
        <dbReference type="PROSITE" id="PS50893"/>
    </source>
</evidence>
<evidence type="ECO:0000256" key="5">
    <source>
        <dbReference type="SAM" id="MobiDB-lite"/>
    </source>
</evidence>
<dbReference type="SUPFAM" id="SSF90123">
    <property type="entry name" value="ABC transporter transmembrane region"/>
    <property type="match status" value="1"/>
</dbReference>
<comment type="subcellular location">
    <subcellularLocation>
        <location evidence="1">Cell membrane</location>
        <topology evidence="1">Multi-pass membrane protein</topology>
    </subcellularLocation>
</comment>
<evidence type="ECO:0000256" key="2">
    <source>
        <dbReference type="ARBA" id="ARBA00022692"/>
    </source>
</evidence>
<dbReference type="Proteomes" id="UP000886842">
    <property type="component" value="Unassembled WGS sequence"/>
</dbReference>
<keyword evidence="4 6" id="KW-0472">Membrane</keyword>
<keyword evidence="9" id="KW-0067">ATP-binding</keyword>
<dbReference type="Pfam" id="PF00005">
    <property type="entry name" value="ABC_tran"/>
    <property type="match status" value="1"/>
</dbReference>
<dbReference type="EMBL" id="DVLP01000454">
    <property type="protein sequence ID" value="HIT77059.1"/>
    <property type="molecule type" value="Genomic_DNA"/>
</dbReference>
<reference evidence="9" key="1">
    <citation type="submission" date="2020-10" db="EMBL/GenBank/DDBJ databases">
        <authorList>
            <person name="Gilroy R."/>
        </authorList>
    </citation>
    <scope>NUCLEOTIDE SEQUENCE</scope>
    <source>
        <strain evidence="9">ChiGjej1B1-24693</strain>
    </source>
</reference>
<dbReference type="InterPro" id="IPR003439">
    <property type="entry name" value="ABC_transporter-like_ATP-bd"/>
</dbReference>
<accession>A0A9D1KN53</accession>
<feature type="transmembrane region" description="Helical" evidence="6">
    <location>
        <begin position="169"/>
        <end position="188"/>
    </location>
</feature>
<feature type="transmembrane region" description="Helical" evidence="6">
    <location>
        <begin position="252"/>
        <end position="273"/>
    </location>
</feature>
<dbReference type="PROSITE" id="PS50929">
    <property type="entry name" value="ABC_TM1F"/>
    <property type="match status" value="1"/>
</dbReference>
<organism evidence="9 10">
    <name type="scientific">Candidatus Avipropionibacterium avicola</name>
    <dbReference type="NCBI Taxonomy" id="2840701"/>
    <lineage>
        <taxon>Bacteria</taxon>
        <taxon>Bacillati</taxon>
        <taxon>Actinomycetota</taxon>
        <taxon>Actinomycetes</taxon>
        <taxon>Propionibacteriales</taxon>
        <taxon>Propionibacteriaceae</taxon>
        <taxon>Propionibacteriaceae incertae sedis</taxon>
        <taxon>Candidatus Avipropionibacterium</taxon>
    </lineage>
</organism>
<feature type="transmembrane region" description="Helical" evidence="6">
    <location>
        <begin position="279"/>
        <end position="304"/>
    </location>
</feature>
<dbReference type="InterPro" id="IPR036640">
    <property type="entry name" value="ABC1_TM_sf"/>
</dbReference>
<feature type="domain" description="ABC transmembrane type-1" evidence="8">
    <location>
        <begin position="32"/>
        <end position="312"/>
    </location>
</feature>
<evidence type="ECO:0000256" key="6">
    <source>
        <dbReference type="SAM" id="Phobius"/>
    </source>
</evidence>
<dbReference type="InterPro" id="IPR017871">
    <property type="entry name" value="ABC_transporter-like_CS"/>
</dbReference>
<reference evidence="9" key="2">
    <citation type="journal article" date="2021" name="PeerJ">
        <title>Extensive microbial diversity within the chicken gut microbiome revealed by metagenomics and culture.</title>
        <authorList>
            <person name="Gilroy R."/>
            <person name="Ravi A."/>
            <person name="Getino M."/>
            <person name="Pursley I."/>
            <person name="Horton D.L."/>
            <person name="Alikhan N.F."/>
            <person name="Baker D."/>
            <person name="Gharbi K."/>
            <person name="Hall N."/>
            <person name="Watson M."/>
            <person name="Adriaenssens E.M."/>
            <person name="Foster-Nyarko E."/>
            <person name="Jarju S."/>
            <person name="Secka A."/>
            <person name="Antonio M."/>
            <person name="Oren A."/>
            <person name="Chaudhuri R.R."/>
            <person name="La Ragione R."/>
            <person name="Hildebrand F."/>
            <person name="Pallen M.J."/>
        </authorList>
    </citation>
    <scope>NUCLEOTIDE SEQUENCE</scope>
    <source>
        <strain evidence="9">ChiGjej1B1-24693</strain>
    </source>
</reference>
<feature type="transmembrane region" description="Helical" evidence="6">
    <location>
        <begin position="67"/>
        <end position="87"/>
    </location>
</feature>
<dbReference type="InterPro" id="IPR027417">
    <property type="entry name" value="P-loop_NTPase"/>
</dbReference>
<keyword evidence="2 6" id="KW-0812">Transmembrane</keyword>
<dbReference type="PROSITE" id="PS00211">
    <property type="entry name" value="ABC_TRANSPORTER_1"/>
    <property type="match status" value="1"/>
</dbReference>
<name>A0A9D1KN53_9ACTN</name>